<dbReference type="EC" id="2.5.1.25" evidence="1"/>
<feature type="domain" description="DTW" evidence="6">
    <location>
        <begin position="2"/>
        <end position="71"/>
    </location>
</feature>
<dbReference type="EMBL" id="CZQC01000049">
    <property type="protein sequence ID" value="CUS41626.1"/>
    <property type="molecule type" value="Genomic_DNA"/>
</dbReference>
<comment type="similarity">
    <text evidence="5">Belongs to the TDD superfamily. DTWD2 family.</text>
</comment>
<evidence type="ECO:0000256" key="2">
    <source>
        <dbReference type="ARBA" id="ARBA00022679"/>
    </source>
</evidence>
<dbReference type="Pfam" id="PF03942">
    <property type="entry name" value="DTW"/>
    <property type="match status" value="1"/>
</dbReference>
<evidence type="ECO:0000256" key="3">
    <source>
        <dbReference type="ARBA" id="ARBA00022691"/>
    </source>
</evidence>
<organism evidence="7">
    <name type="scientific">hydrothermal vent metagenome</name>
    <dbReference type="NCBI Taxonomy" id="652676"/>
    <lineage>
        <taxon>unclassified sequences</taxon>
        <taxon>metagenomes</taxon>
        <taxon>ecological metagenomes</taxon>
    </lineage>
</organism>
<dbReference type="InterPro" id="IPR005636">
    <property type="entry name" value="DTW"/>
</dbReference>
<protein>
    <recommendedName>
        <fullName evidence="1">tRNA-uridine aminocarboxypropyltransferase</fullName>
        <ecNumber evidence="1">2.5.1.25</ecNumber>
    </recommendedName>
</protein>
<name>A0A170PLP5_9ZZZZ</name>
<dbReference type="PANTHER" id="PTHR21392">
    <property type="entry name" value="TRNA-URIDINE AMINOCARBOXYPROPYLTRANSFERASE 2"/>
    <property type="match status" value="1"/>
</dbReference>
<evidence type="ECO:0000256" key="4">
    <source>
        <dbReference type="ARBA" id="ARBA00022694"/>
    </source>
</evidence>
<evidence type="ECO:0000313" key="7">
    <source>
        <dbReference type="EMBL" id="CUS41626.1"/>
    </source>
</evidence>
<dbReference type="GO" id="GO:0016432">
    <property type="term" value="F:tRNA-uridine aminocarboxypropyltransferase activity"/>
    <property type="evidence" value="ECO:0007669"/>
    <property type="project" value="UniProtKB-EC"/>
</dbReference>
<dbReference type="AlphaFoldDB" id="A0A170PLP5"/>
<evidence type="ECO:0000259" key="6">
    <source>
        <dbReference type="Pfam" id="PF03942"/>
    </source>
</evidence>
<dbReference type="InterPro" id="IPR039262">
    <property type="entry name" value="DTWD2/TAPT"/>
</dbReference>
<dbReference type="PANTHER" id="PTHR21392:SF0">
    <property type="entry name" value="TRNA-URIDINE AMINOCARBOXYPROPYLTRANSFERASE 2"/>
    <property type="match status" value="1"/>
</dbReference>
<keyword evidence="3" id="KW-0949">S-adenosyl-L-methionine</keyword>
<proteinExistence type="inferred from homology"/>
<keyword evidence="4" id="KW-0819">tRNA processing</keyword>
<evidence type="ECO:0000256" key="5">
    <source>
        <dbReference type="ARBA" id="ARBA00034489"/>
    </source>
</evidence>
<evidence type="ECO:0000256" key="1">
    <source>
        <dbReference type="ARBA" id="ARBA00012386"/>
    </source>
</evidence>
<keyword evidence="2" id="KW-0808">Transferase</keyword>
<sequence>MRRLFHLNPWLYDLPHIRLAPEQLSRYRIRKSPREDGVSTLEAGLLACQWLDPKGDYLTSLSVLDRMVELQQSFIK</sequence>
<accession>A0A170PLP5</accession>
<dbReference type="GO" id="GO:0008033">
    <property type="term" value="P:tRNA processing"/>
    <property type="evidence" value="ECO:0007669"/>
    <property type="project" value="UniProtKB-KW"/>
</dbReference>
<gene>
    <name evidence="7" type="ORF">MGWOODY_Tha1700</name>
</gene>
<reference evidence="7" key="1">
    <citation type="submission" date="2015-10" db="EMBL/GenBank/DDBJ databases">
        <authorList>
            <person name="Gilbert D.G."/>
        </authorList>
    </citation>
    <scope>NUCLEOTIDE SEQUENCE</scope>
</reference>